<name>A0A1Q2CTK2_9ACTN</name>
<dbReference type="Pfam" id="PF20060">
    <property type="entry name" value="DUF6459"/>
    <property type="match status" value="1"/>
</dbReference>
<keyword evidence="2" id="KW-1185">Reference proteome</keyword>
<sequence length="127" mass="13992">MTVLTMIPARSAAIAAPILDLTQQPAPPQALSLITAVMEAMMGRRPLHQLRPHLGLDAFTRLAGYVDGGRFRRMRLGRVRAQMPTGRAVEASVRLACASRWVSCVIRLDAGQRAWKCTELFVLEPGR</sequence>
<dbReference type="Proteomes" id="UP000188235">
    <property type="component" value="Chromosome"/>
</dbReference>
<proteinExistence type="predicted"/>
<evidence type="ECO:0000313" key="1">
    <source>
        <dbReference type="EMBL" id="AQP49464.1"/>
    </source>
</evidence>
<accession>A0A1Q2CTK2</accession>
<protein>
    <submittedName>
        <fullName evidence="1">Uncharacterized protein</fullName>
    </submittedName>
</protein>
<dbReference type="KEGG" id="tfa:BW733_00015"/>
<dbReference type="OrthoDB" id="3731420at2"/>
<evidence type="ECO:0000313" key="2">
    <source>
        <dbReference type="Proteomes" id="UP000188235"/>
    </source>
</evidence>
<reference evidence="1 2" key="1">
    <citation type="journal article" date="2008" name="Int. J. Syst. Evol. Microbiol.">
        <title>Tessaracoccus flavescens sp. nov., isolated from marine sediment.</title>
        <authorList>
            <person name="Lee D.W."/>
            <person name="Lee S.D."/>
        </authorList>
    </citation>
    <scope>NUCLEOTIDE SEQUENCE [LARGE SCALE GENOMIC DNA]</scope>
    <source>
        <strain evidence="1 2">SST-39T</strain>
    </source>
</reference>
<dbReference type="AlphaFoldDB" id="A0A1Q2CTK2"/>
<dbReference type="EMBL" id="CP019607">
    <property type="protein sequence ID" value="AQP49464.1"/>
    <property type="molecule type" value="Genomic_DNA"/>
</dbReference>
<dbReference type="RefSeq" id="WP_077346784.1">
    <property type="nucleotide sequence ID" value="NZ_CP019607.1"/>
</dbReference>
<dbReference type="InterPro" id="IPR045596">
    <property type="entry name" value="DUF6459"/>
</dbReference>
<organism evidence="1 2">
    <name type="scientific">Tessaracoccus flavescens</name>
    <dbReference type="NCBI Taxonomy" id="399497"/>
    <lineage>
        <taxon>Bacteria</taxon>
        <taxon>Bacillati</taxon>
        <taxon>Actinomycetota</taxon>
        <taxon>Actinomycetes</taxon>
        <taxon>Propionibacteriales</taxon>
        <taxon>Propionibacteriaceae</taxon>
        <taxon>Tessaracoccus</taxon>
    </lineage>
</organism>
<gene>
    <name evidence="1" type="ORF">BW733_00015</name>
</gene>